<proteinExistence type="predicted"/>
<sequence>MKKEEKDYKTRRGWTLEEIATLSELKANGVRIVEIAERLNRNNSSIFKKIGNMGADLYDSDTWKNYASQGSPWKKTELRLVKEIMKNGGFKEAALRVPHSPGSIQTKLFRMGKDFFDESTWDKYAID</sequence>
<dbReference type="EMBL" id="BK014706">
    <property type="protein sequence ID" value="DAD68713.1"/>
    <property type="molecule type" value="Genomic_DNA"/>
</dbReference>
<name>A0A8S5LFX9_9CAUD</name>
<organism evidence="1">
    <name type="scientific">Siphoviridae sp. ctlXU33</name>
    <dbReference type="NCBI Taxonomy" id="2823598"/>
    <lineage>
        <taxon>Viruses</taxon>
        <taxon>Duplodnaviria</taxon>
        <taxon>Heunggongvirae</taxon>
        <taxon>Uroviricota</taxon>
        <taxon>Caudoviricetes</taxon>
    </lineage>
</organism>
<accession>A0A8S5LFX9</accession>
<evidence type="ECO:0000313" key="1">
    <source>
        <dbReference type="EMBL" id="DAD68713.1"/>
    </source>
</evidence>
<reference evidence="1" key="1">
    <citation type="journal article" date="2021" name="Proc. Natl. Acad. Sci. U.S.A.">
        <title>A Catalog of Tens of Thousands of Viruses from Human Metagenomes Reveals Hidden Associations with Chronic Diseases.</title>
        <authorList>
            <person name="Tisza M.J."/>
            <person name="Buck C.B."/>
        </authorList>
    </citation>
    <scope>NUCLEOTIDE SEQUENCE</scope>
    <source>
        <strain evidence="1">CtlXU33</strain>
    </source>
</reference>
<protein>
    <submittedName>
        <fullName evidence="1">Uncharacterized protein</fullName>
    </submittedName>
</protein>